<keyword evidence="3" id="KW-1185">Reference proteome</keyword>
<dbReference type="AlphaFoldDB" id="M1NYD2"/>
<name>M1NYD2_9CORY</name>
<evidence type="ECO:0008006" key="4">
    <source>
        <dbReference type="Google" id="ProtNLM"/>
    </source>
</evidence>
<dbReference type="SUPFAM" id="SSF63825">
    <property type="entry name" value="YWTD domain"/>
    <property type="match status" value="1"/>
</dbReference>
<sequence>MIAATSLTLTACQQGSSPEPGPEMGNAVAQPSPAATGADGRVIELPAATAEISDMEVSGDVLGLRSETTLTIGTVGEIESGDATELSVDAACGDLTVTGTTFVLPCGDEVRLIDAANPADEEIRDVSDAAPATVAALLSTGELIVGNDREAEVTVYRDGEDPETIAVAAPTTQMIAVQVAGSPDSVIRTYNPDTTIQDIDWTNDRQGGTLRLGIGLGQMSGGPDGLVLASDNSGSQLTVYTADDVIRLHQTAPVDESPWGVAWDETNRWAWIASTAENSLAAYDISTGVPLEEHRLSSVADAHNIVFLSDGTLVAASATGDGLQVIDNPAAVG</sequence>
<protein>
    <recommendedName>
        <fullName evidence="4">Prolipoprotein LppL</fullName>
    </recommendedName>
</protein>
<dbReference type="EMBL" id="CP003697">
    <property type="protein sequence ID" value="AGF72490.1"/>
    <property type="molecule type" value="Genomic_DNA"/>
</dbReference>
<reference evidence="2 3" key="1">
    <citation type="journal article" date="2012" name="Stand. Genomic Sci.">
        <title>Genome sequence of the halotolerant bacterium Corynebacterium halotolerans type strain YIM 70093(T) (= DSM 44683(T)).</title>
        <authorList>
            <person name="Ruckert C."/>
            <person name="Albersmeier A."/>
            <person name="Al-Dilaimi A."/>
            <person name="Niehaus K."/>
            <person name="Szczepanowski R."/>
            <person name="Kalinowski J."/>
        </authorList>
    </citation>
    <scope>NUCLEOTIDE SEQUENCE [LARGE SCALE GENOMIC DNA]</scope>
    <source>
        <strain evidence="2">YIM 70093</strain>
    </source>
</reference>
<accession>M1NYD2</accession>
<dbReference type="Proteomes" id="UP000011723">
    <property type="component" value="Chromosome"/>
</dbReference>
<evidence type="ECO:0000313" key="3">
    <source>
        <dbReference type="Proteomes" id="UP000011723"/>
    </source>
</evidence>
<feature type="compositionally biased region" description="Polar residues" evidence="1">
    <location>
        <begin position="1"/>
        <end position="17"/>
    </location>
</feature>
<dbReference type="InterPro" id="IPR015943">
    <property type="entry name" value="WD40/YVTN_repeat-like_dom_sf"/>
</dbReference>
<dbReference type="KEGG" id="chn:A605_07440"/>
<organism evidence="2 3">
    <name type="scientific">Corynebacterium halotolerans YIM 70093 = DSM 44683</name>
    <dbReference type="NCBI Taxonomy" id="1121362"/>
    <lineage>
        <taxon>Bacteria</taxon>
        <taxon>Bacillati</taxon>
        <taxon>Actinomycetota</taxon>
        <taxon>Actinomycetes</taxon>
        <taxon>Mycobacteriales</taxon>
        <taxon>Corynebacteriaceae</taxon>
        <taxon>Corynebacterium</taxon>
    </lineage>
</organism>
<dbReference type="Gene3D" id="2.130.10.10">
    <property type="entry name" value="YVTN repeat-like/Quinoprotein amine dehydrogenase"/>
    <property type="match status" value="1"/>
</dbReference>
<dbReference type="HOGENOM" id="CLU_049426_0_0_11"/>
<gene>
    <name evidence="2" type="ORF">A605_07440</name>
</gene>
<proteinExistence type="predicted"/>
<dbReference type="PATRIC" id="fig|1121362.3.peg.1500"/>
<dbReference type="eggNOG" id="COG3391">
    <property type="taxonomic scope" value="Bacteria"/>
</dbReference>
<dbReference type="STRING" id="1121362.A605_07440"/>
<feature type="region of interest" description="Disordered" evidence="1">
    <location>
        <begin position="1"/>
        <end position="37"/>
    </location>
</feature>
<evidence type="ECO:0000313" key="2">
    <source>
        <dbReference type="EMBL" id="AGF72490.1"/>
    </source>
</evidence>
<evidence type="ECO:0000256" key="1">
    <source>
        <dbReference type="SAM" id="MobiDB-lite"/>
    </source>
</evidence>